<keyword evidence="5 6" id="KW-0472">Membrane</keyword>
<feature type="domain" description="ER membrane protein complex subunit 7 beta-sandwich" evidence="8">
    <location>
        <begin position="41"/>
        <end position="152"/>
    </location>
</feature>
<comment type="subcellular location">
    <subcellularLocation>
        <location evidence="1">Membrane</location>
        <topology evidence="1">Single-pass membrane protein</topology>
    </subcellularLocation>
</comment>
<accession>A0A7S3J588</accession>
<reference evidence="9" key="1">
    <citation type="submission" date="2021-01" db="EMBL/GenBank/DDBJ databases">
        <authorList>
            <person name="Corre E."/>
            <person name="Pelletier E."/>
            <person name="Niang G."/>
            <person name="Scheremetjew M."/>
            <person name="Finn R."/>
            <person name="Kale V."/>
            <person name="Holt S."/>
            <person name="Cochrane G."/>
            <person name="Meng A."/>
            <person name="Brown T."/>
            <person name="Cohen L."/>
        </authorList>
    </citation>
    <scope>NUCLEOTIDE SEQUENCE</scope>
    <source>
        <strain evidence="9">FSP1.4</strain>
    </source>
</reference>
<gene>
    <name evidence="9" type="ORF">EHAR0213_LOCUS4954</name>
</gene>
<name>A0A7S3J588_9SPIT</name>
<evidence type="ECO:0000256" key="4">
    <source>
        <dbReference type="ARBA" id="ARBA00022989"/>
    </source>
</evidence>
<feature type="transmembrane region" description="Helical" evidence="6">
    <location>
        <begin position="148"/>
        <end position="164"/>
    </location>
</feature>
<dbReference type="EMBL" id="HBII01011572">
    <property type="protein sequence ID" value="CAE0346044.1"/>
    <property type="molecule type" value="Transcribed_RNA"/>
</dbReference>
<evidence type="ECO:0000256" key="7">
    <source>
        <dbReference type="SAM" id="SignalP"/>
    </source>
</evidence>
<dbReference type="Pfam" id="PF09430">
    <property type="entry name" value="EMC7_beta-sandw"/>
    <property type="match status" value="1"/>
</dbReference>
<keyword evidence="3 7" id="KW-0732">Signal</keyword>
<evidence type="ECO:0000256" key="2">
    <source>
        <dbReference type="ARBA" id="ARBA00022692"/>
    </source>
</evidence>
<feature type="chain" id="PRO_5031259199" description="ER membrane protein complex subunit 7 beta-sandwich domain-containing protein" evidence="7">
    <location>
        <begin position="17"/>
        <end position="193"/>
    </location>
</feature>
<evidence type="ECO:0000256" key="3">
    <source>
        <dbReference type="ARBA" id="ARBA00022729"/>
    </source>
</evidence>
<feature type="signal peptide" evidence="7">
    <location>
        <begin position="1"/>
        <end position="16"/>
    </location>
</feature>
<organism evidence="9">
    <name type="scientific">Euplotes harpa</name>
    <dbReference type="NCBI Taxonomy" id="151035"/>
    <lineage>
        <taxon>Eukaryota</taxon>
        <taxon>Sar</taxon>
        <taxon>Alveolata</taxon>
        <taxon>Ciliophora</taxon>
        <taxon>Intramacronucleata</taxon>
        <taxon>Spirotrichea</taxon>
        <taxon>Hypotrichia</taxon>
        <taxon>Euplotida</taxon>
        <taxon>Euplotidae</taxon>
        <taxon>Euplotes</taxon>
    </lineage>
</organism>
<evidence type="ECO:0000256" key="6">
    <source>
        <dbReference type="SAM" id="Phobius"/>
    </source>
</evidence>
<evidence type="ECO:0000256" key="5">
    <source>
        <dbReference type="ARBA" id="ARBA00023136"/>
    </source>
</evidence>
<dbReference type="AlphaFoldDB" id="A0A7S3J588"/>
<dbReference type="InterPro" id="IPR019008">
    <property type="entry name" value="Beta_sandwich_EMC7"/>
</dbReference>
<evidence type="ECO:0000259" key="8">
    <source>
        <dbReference type="Pfam" id="PF09430"/>
    </source>
</evidence>
<dbReference type="InterPro" id="IPR039163">
    <property type="entry name" value="EMC7"/>
</dbReference>
<evidence type="ECO:0000256" key="1">
    <source>
        <dbReference type="ARBA" id="ARBA00004167"/>
    </source>
</evidence>
<dbReference type="GO" id="GO:0072546">
    <property type="term" value="C:EMC complex"/>
    <property type="evidence" value="ECO:0007669"/>
    <property type="project" value="TreeGrafter"/>
</dbReference>
<keyword evidence="2 6" id="KW-0812">Transmembrane</keyword>
<proteinExistence type="predicted"/>
<dbReference type="PANTHER" id="PTHR13605:SF4">
    <property type="entry name" value="ER MEMBRANE PROTEIN COMPLEX SUBUNIT 7"/>
    <property type="match status" value="1"/>
</dbReference>
<evidence type="ECO:0000313" key="9">
    <source>
        <dbReference type="EMBL" id="CAE0346044.1"/>
    </source>
</evidence>
<dbReference type="PANTHER" id="PTHR13605">
    <property type="entry name" value="ER MEMBRANE PROTEIN COMPLEX SUBUNIT 7"/>
    <property type="match status" value="1"/>
</dbReference>
<keyword evidence="4 6" id="KW-1133">Transmembrane helix</keyword>
<sequence>MKAVILAILIFSAVYATDVGGKLVLEMKKDQMQHKSIPKLDLSQVTVILEGEGMKYVSYLYSNGVVKFTNVPVGNYIMRIDDVNFFYDSFAIEVFKHKDKEVVRAFNYDIKNGKGGQIKHPVIFSPTIPKIYDEIKEPFSVLSLLKNPMVLMMLVSLGMVVLMNKMPKPDKEQMAEMNKQMGGFKMPSFLTPN</sequence>
<protein>
    <recommendedName>
        <fullName evidence="8">ER membrane protein complex subunit 7 beta-sandwich domain-containing protein</fullName>
    </recommendedName>
</protein>